<evidence type="ECO:0000256" key="1">
    <source>
        <dbReference type="SAM" id="Phobius"/>
    </source>
</evidence>
<name>A0A2S9WTR2_9FLAO</name>
<feature type="transmembrane region" description="Helical" evidence="1">
    <location>
        <begin position="26"/>
        <end position="48"/>
    </location>
</feature>
<keyword evidence="1" id="KW-0812">Transmembrane</keyword>
<proteinExistence type="predicted"/>
<evidence type="ECO:0000313" key="3">
    <source>
        <dbReference type="Proteomes" id="UP000239532"/>
    </source>
</evidence>
<comment type="caution">
    <text evidence="2">The sequence shown here is derived from an EMBL/GenBank/DDBJ whole genome shotgun (WGS) entry which is preliminary data.</text>
</comment>
<dbReference type="Proteomes" id="UP000239532">
    <property type="component" value="Unassembled WGS sequence"/>
</dbReference>
<protein>
    <submittedName>
        <fullName evidence="2">Uncharacterized protein</fullName>
    </submittedName>
</protein>
<dbReference type="AlphaFoldDB" id="A0A2S9WTR2"/>
<evidence type="ECO:0000313" key="2">
    <source>
        <dbReference type="EMBL" id="PRP66855.1"/>
    </source>
</evidence>
<dbReference type="EMBL" id="MQUC01000003">
    <property type="protein sequence ID" value="PRP66855.1"/>
    <property type="molecule type" value="Genomic_DNA"/>
</dbReference>
<keyword evidence="1" id="KW-0472">Membrane</keyword>
<organism evidence="2 3">
    <name type="scientific">Nonlabens agnitus</name>
    <dbReference type="NCBI Taxonomy" id="870484"/>
    <lineage>
        <taxon>Bacteria</taxon>
        <taxon>Pseudomonadati</taxon>
        <taxon>Bacteroidota</taxon>
        <taxon>Flavobacteriia</taxon>
        <taxon>Flavobacteriales</taxon>
        <taxon>Flavobacteriaceae</taxon>
        <taxon>Nonlabens</taxon>
    </lineage>
</organism>
<dbReference type="RefSeq" id="WP_105982639.1">
    <property type="nucleotide sequence ID" value="NZ_MQUC01000003.1"/>
</dbReference>
<accession>A0A2S9WTR2</accession>
<reference evidence="2 3" key="1">
    <citation type="submission" date="2016-11" db="EMBL/GenBank/DDBJ databases">
        <title>Trade-off between light-utilization and light-protection in marine flavobacteria.</title>
        <authorList>
            <person name="Kumagai Y."/>
        </authorList>
    </citation>
    <scope>NUCLEOTIDE SEQUENCE [LARGE SCALE GENOMIC DNA]</scope>
    <source>
        <strain evidence="2 3">JCM 17109</strain>
    </source>
</reference>
<gene>
    <name evidence="2" type="ORF">BST86_06950</name>
</gene>
<keyword evidence="1" id="KW-1133">Transmembrane helix</keyword>
<sequence length="148" mass="17264">MSIFTRKTKWRWSEKDKVLALKDDNLFYLLWMPLLIFTPAIVSFAIHWQQGEMVETILSGTVAVPSLIVMMVWFKTTSVRNVISLDDVDGAVIKNEMFSTVSLKLTNGRYRQVSFNTESTCTAFLDLLRKHHIEIEKRTPYWSLPLNY</sequence>
<keyword evidence="3" id="KW-1185">Reference proteome</keyword>
<feature type="transmembrane region" description="Helical" evidence="1">
    <location>
        <begin position="54"/>
        <end position="74"/>
    </location>
</feature>
<dbReference type="OrthoDB" id="1144243at2"/>